<keyword evidence="2" id="KW-0677">Repeat</keyword>
<evidence type="ECO:0000313" key="12">
    <source>
        <dbReference type="RefSeq" id="XP_006821635.1"/>
    </source>
</evidence>
<dbReference type="PROSITE" id="PS00010">
    <property type="entry name" value="ASX_HYDROXYL"/>
    <property type="match status" value="2"/>
</dbReference>
<dbReference type="InterPro" id="IPR000742">
    <property type="entry name" value="EGF"/>
</dbReference>
<evidence type="ECO:0000256" key="2">
    <source>
        <dbReference type="ARBA" id="ARBA00022737"/>
    </source>
</evidence>
<dbReference type="Pfam" id="PF07699">
    <property type="entry name" value="Ephrin_rec_like"/>
    <property type="match status" value="3"/>
</dbReference>
<dbReference type="Gene3D" id="2.10.70.10">
    <property type="entry name" value="Complement Module, domain 1"/>
    <property type="match status" value="3"/>
</dbReference>
<reference evidence="12" key="1">
    <citation type="submission" date="2025-08" db="UniProtKB">
        <authorList>
            <consortium name="RefSeq"/>
        </authorList>
    </citation>
    <scope>IDENTIFICATION</scope>
    <source>
        <tissue evidence="12">Testes</tissue>
    </source>
</reference>
<dbReference type="Pfam" id="PF13385">
    <property type="entry name" value="Laminin_G_3"/>
    <property type="match status" value="1"/>
</dbReference>
<feature type="domain" description="Pentraxin (PTX)" evidence="10">
    <location>
        <begin position="728"/>
        <end position="929"/>
    </location>
</feature>
<dbReference type="CDD" id="cd00033">
    <property type="entry name" value="CCP"/>
    <property type="match status" value="1"/>
</dbReference>
<keyword evidence="5" id="KW-0768">Sushi</keyword>
<keyword evidence="6" id="KW-0812">Transmembrane</keyword>
<dbReference type="PROSITE" id="PS00022">
    <property type="entry name" value="EGF_1"/>
    <property type="match status" value="2"/>
</dbReference>
<dbReference type="InterPro" id="IPR003410">
    <property type="entry name" value="HYR_dom"/>
</dbReference>
<dbReference type="InterPro" id="IPR035976">
    <property type="entry name" value="Sushi/SCR/CCP_sf"/>
</dbReference>
<dbReference type="Proteomes" id="UP000694865">
    <property type="component" value="Unplaced"/>
</dbReference>
<dbReference type="PROSITE" id="PS01186">
    <property type="entry name" value="EGF_2"/>
    <property type="match status" value="2"/>
</dbReference>
<keyword evidence="1 4" id="KW-0245">EGF-like domain</keyword>
<dbReference type="PANTHER" id="PTHR46343">
    <property type="entry name" value="HYR DOMAIN-CONTAINING PROTEIN"/>
    <property type="match status" value="1"/>
</dbReference>
<evidence type="ECO:0000259" key="9">
    <source>
        <dbReference type="PROSITE" id="PS50923"/>
    </source>
</evidence>
<protein>
    <submittedName>
        <fullName evidence="12">Sushi, von Willebrand factor type A, EGF and pentraxin domain-containing protein 1-like</fullName>
    </submittedName>
</protein>
<evidence type="ECO:0000313" key="11">
    <source>
        <dbReference type="Proteomes" id="UP000694865"/>
    </source>
</evidence>
<feature type="domain" description="EGF-like" evidence="7">
    <location>
        <begin position="969"/>
        <end position="1005"/>
    </location>
</feature>
<dbReference type="CDD" id="cd00054">
    <property type="entry name" value="EGF_CA"/>
    <property type="match status" value="2"/>
</dbReference>
<sequence length="1458" mass="162431">MVAEAIKTILSLCVIFCQQPSRDTETTPPAINNCPVNQMVTAKPMARYAIAHWKEPHAYDAHNNPLKTKHGGPLPGSKVVGKNTVFYTAIDESGSAVTCSFSVNVVVVECENALAVTNAVIRRSKGYPLLGSSMEYECNQGYIAHGDVIRHCERHGEIGAWSKAEPTCTPIHCDALINPKWGVYECTSGNRYLSQCRLRCYHGYSVPMGYNTLVMCNNDDVEPPHFDYCPKDIKVVVDAARNGTTVVWNLPTASDNSRDKVQPVRVGGPMSGSVFNIGYYGIQYIANDTAGNVAACEFHVLITEPTCHPITPFPRQRITCPDGFGLGSKCSLQCAHGYTLNGKDQVICRDSRGNALWDWEQQPYCAPIICPSLSPPLHGRLLCDMWGHKELCRVECDSGYEVPRGFDYPVTQYVCFPSGKWTPSDKVPDCIKSKDPKWSILPSEWYYYTPNCTDNNLQETVKGEVQKYLHKYFLPDTCSSDVVCSVHDVSIRCSPTNQYGLIFRRFIGLASMERSAMVPKLRLSRTMSPEQTYGMLLFVDFKIKVRAKNVTDSFAGRGPMFDRNAHIVAKKVEDSIRSGYMNMSNLGNKQLELEKQSFTYGRIELGCSVGFLPRYTNHTCAACGLGTYYNISSDKCEQCSTGFYQDEQGQTSCKPCHAGMSTSTVGATNVEYCQPMCAPGHFSLDGIQPCSVCPKETYQPNYGSTSCIKCPMGTTTLQMGMTSVKSCSGFDVMFSASSDINFPLLPGAPNDVRNLVTFTLSFWMQVNSSEDIVSFAYVGEEGTGKEPELILFQNPVNLEIETVGYSILANILLGIQQWHHMALTWNGTLGKWAIYKDGLLIASDNLSKRRGSSSNGIFTSHSVTIGGSSFYGDITSLYIWDVILEAGDISLLSSSCEISNIDSIPPLVTWSDFINGLDETLPLRMPSMCDDTNECASNPCHGQATCVDELRSYACECEPGFAGKHCEINIDDCKQNICQNEATCQDGINNYTCKCPHGYKGQLCEIQIINGQWSEWSEWSECSHTCSHGTQSRWRRCDNPAPDIDGKECHGQRYAHRECNEVECPVCKIPHRPLRGFMECANVTDQLDYNCSIYCIHGYRFSTPVQKRYYCGISTGYIWSHEGPDNPRARFPACTELDVPNELVVSYLLKYPDAKCSKNGHTSKTINNVVEKNVNNIHCVKRKECQVKIISSCENRKRRDAEDGDDDILVDIQLSKSVDNTENEINVDNYTGIYYDRLTSLKSAIVELEHSASAIINQTNENAYDVIVNDKKISVNATLLKTVITCPIGSVQNQVFCVKCSIGHFYRHSYCIPCPRDHYQDEEGTLSCKSCPVSMVTDGEGAFSIDECTAENKELHHTVTTDATTTDSQGKKREIYGEIPFLLTFISIPILIIIIIVSIVTCRCWGRRGRIVIWKRKERKLGDKTITLRDRVVLKYDAVTGGEKGDTTDEDELDEHQL</sequence>
<gene>
    <name evidence="12" type="primary">LOC100367084</name>
</gene>
<feature type="disulfide bond" evidence="4">
    <location>
        <begin position="995"/>
        <end position="1004"/>
    </location>
</feature>
<dbReference type="SUPFAM" id="SSF57196">
    <property type="entry name" value="EGF/Laminin"/>
    <property type="match status" value="2"/>
</dbReference>
<feature type="domain" description="Sushi" evidence="9">
    <location>
        <begin position="368"/>
        <end position="432"/>
    </location>
</feature>
<evidence type="ECO:0000256" key="6">
    <source>
        <dbReference type="SAM" id="Phobius"/>
    </source>
</evidence>
<dbReference type="InterPro" id="IPR013320">
    <property type="entry name" value="ConA-like_dom_sf"/>
</dbReference>
<feature type="disulfide bond" evidence="4">
    <location>
        <begin position="957"/>
        <end position="966"/>
    </location>
</feature>
<evidence type="ECO:0000256" key="3">
    <source>
        <dbReference type="ARBA" id="ARBA00023157"/>
    </source>
</evidence>
<feature type="domain" description="HYR" evidence="8">
    <location>
        <begin position="24"/>
        <end position="107"/>
    </location>
</feature>
<dbReference type="SMART" id="SM00032">
    <property type="entry name" value="CCP"/>
    <property type="match status" value="3"/>
</dbReference>
<dbReference type="Pfam" id="PF00090">
    <property type="entry name" value="TSP_1"/>
    <property type="match status" value="1"/>
</dbReference>
<proteinExistence type="predicted"/>
<keyword evidence="11" id="KW-1185">Reference proteome</keyword>
<feature type="domain" description="Sushi" evidence="9">
    <location>
        <begin position="108"/>
        <end position="170"/>
    </location>
</feature>
<dbReference type="SUPFAM" id="SSF57184">
    <property type="entry name" value="Growth factor receptor domain"/>
    <property type="match status" value="1"/>
</dbReference>
<dbReference type="Pfam" id="PF00008">
    <property type="entry name" value="EGF"/>
    <property type="match status" value="2"/>
</dbReference>
<dbReference type="Gene3D" id="2.20.100.10">
    <property type="entry name" value="Thrombospondin type-1 (TSP1) repeat"/>
    <property type="match status" value="1"/>
</dbReference>
<dbReference type="InterPro" id="IPR011641">
    <property type="entry name" value="Tyr-kin_ephrin_A/B_rcpt-like"/>
</dbReference>
<dbReference type="SMART" id="SM00159">
    <property type="entry name" value="PTX"/>
    <property type="match status" value="1"/>
</dbReference>
<feature type="domain" description="EGF-like" evidence="7">
    <location>
        <begin position="931"/>
        <end position="967"/>
    </location>
</feature>
<dbReference type="InterPro" id="IPR001881">
    <property type="entry name" value="EGF-like_Ca-bd_dom"/>
</dbReference>
<dbReference type="SUPFAM" id="SSF82895">
    <property type="entry name" value="TSP-1 type 1 repeat"/>
    <property type="match status" value="1"/>
</dbReference>
<name>A0ABM0MNP4_SACKO</name>
<evidence type="ECO:0000259" key="7">
    <source>
        <dbReference type="PROSITE" id="PS50026"/>
    </source>
</evidence>
<dbReference type="PROSITE" id="PS50825">
    <property type="entry name" value="HYR"/>
    <property type="match status" value="2"/>
</dbReference>
<dbReference type="InterPro" id="IPR000436">
    <property type="entry name" value="Sushi_SCR_CCP_dom"/>
</dbReference>
<accession>A0ABM0MNP4</accession>
<evidence type="ECO:0000259" key="10">
    <source>
        <dbReference type="PROSITE" id="PS51828"/>
    </source>
</evidence>
<dbReference type="RefSeq" id="XP_006821635.1">
    <property type="nucleotide sequence ID" value="XM_006821572.1"/>
</dbReference>
<dbReference type="InterPro" id="IPR036383">
    <property type="entry name" value="TSP1_rpt_sf"/>
</dbReference>
<dbReference type="SUPFAM" id="SSF57535">
    <property type="entry name" value="Complement control module/SCR domain"/>
    <property type="match status" value="3"/>
</dbReference>
<feature type="transmembrane region" description="Helical" evidence="6">
    <location>
        <begin position="1381"/>
        <end position="1406"/>
    </location>
</feature>
<evidence type="ECO:0000256" key="4">
    <source>
        <dbReference type="PROSITE-ProRule" id="PRU00076"/>
    </source>
</evidence>
<dbReference type="PROSITE" id="PS51828">
    <property type="entry name" value="PTX_2"/>
    <property type="match status" value="1"/>
</dbReference>
<dbReference type="Gene3D" id="2.10.50.10">
    <property type="entry name" value="Tumor Necrosis Factor Receptor, subunit A, domain 2"/>
    <property type="match status" value="3"/>
</dbReference>
<evidence type="ECO:0000256" key="5">
    <source>
        <dbReference type="PROSITE-ProRule" id="PRU00302"/>
    </source>
</evidence>
<dbReference type="PROSITE" id="PS01187">
    <property type="entry name" value="EGF_CA"/>
    <property type="match status" value="1"/>
</dbReference>
<feature type="domain" description="Sushi" evidence="9">
    <location>
        <begin position="305"/>
        <end position="367"/>
    </location>
</feature>
<comment type="caution">
    <text evidence="4">Lacks conserved residue(s) required for the propagation of feature annotation.</text>
</comment>
<evidence type="ECO:0000256" key="1">
    <source>
        <dbReference type="ARBA" id="ARBA00022536"/>
    </source>
</evidence>
<keyword evidence="6" id="KW-1133">Transmembrane helix</keyword>
<dbReference type="SMART" id="SM00179">
    <property type="entry name" value="EGF_CA"/>
    <property type="match status" value="2"/>
</dbReference>
<dbReference type="SUPFAM" id="SSF49899">
    <property type="entry name" value="Concanavalin A-like lectins/glucanases"/>
    <property type="match status" value="1"/>
</dbReference>
<dbReference type="InterPro" id="IPR043555">
    <property type="entry name" value="SRPX-like"/>
</dbReference>
<dbReference type="PROSITE" id="PS50923">
    <property type="entry name" value="SUSHI"/>
    <property type="match status" value="3"/>
</dbReference>
<feature type="domain" description="HYR" evidence="8">
    <location>
        <begin position="219"/>
        <end position="304"/>
    </location>
</feature>
<dbReference type="Pfam" id="PF02494">
    <property type="entry name" value="HYR"/>
    <property type="match status" value="2"/>
</dbReference>
<keyword evidence="6" id="KW-0472">Membrane</keyword>
<dbReference type="SMART" id="SM00209">
    <property type="entry name" value="TSP1"/>
    <property type="match status" value="1"/>
</dbReference>
<evidence type="ECO:0000259" key="8">
    <source>
        <dbReference type="PROSITE" id="PS50825"/>
    </source>
</evidence>
<dbReference type="Gene3D" id="2.60.120.200">
    <property type="match status" value="1"/>
</dbReference>
<dbReference type="PROSITE" id="PS50092">
    <property type="entry name" value="TSP1"/>
    <property type="match status" value="1"/>
</dbReference>
<dbReference type="PANTHER" id="PTHR46343:SF2">
    <property type="entry name" value="SUSHI_VON WILLEBRAND FACTOR TYPE A_EGF_PENTRAXIN DOMAIN-CONTAINING 1"/>
    <property type="match status" value="1"/>
</dbReference>
<dbReference type="InterPro" id="IPR000152">
    <property type="entry name" value="EGF-type_Asp/Asn_hydroxyl_site"/>
</dbReference>
<dbReference type="Pfam" id="PF00084">
    <property type="entry name" value="Sushi"/>
    <property type="match status" value="2"/>
</dbReference>
<dbReference type="InterPro" id="IPR009030">
    <property type="entry name" value="Growth_fac_rcpt_cys_sf"/>
</dbReference>
<dbReference type="SMART" id="SM01411">
    <property type="entry name" value="Ephrin_rec_like"/>
    <property type="match status" value="3"/>
</dbReference>
<dbReference type="InterPro" id="IPR001759">
    <property type="entry name" value="PTX_dom"/>
</dbReference>
<dbReference type="InterPro" id="IPR018097">
    <property type="entry name" value="EGF_Ca-bd_CS"/>
</dbReference>
<dbReference type="Gene3D" id="2.10.25.10">
    <property type="entry name" value="Laminin"/>
    <property type="match status" value="2"/>
</dbReference>
<dbReference type="SMART" id="SM00181">
    <property type="entry name" value="EGF"/>
    <property type="match status" value="3"/>
</dbReference>
<dbReference type="PROSITE" id="PS50026">
    <property type="entry name" value="EGF_3"/>
    <property type="match status" value="2"/>
</dbReference>
<dbReference type="InterPro" id="IPR000884">
    <property type="entry name" value="TSP1_rpt"/>
</dbReference>
<keyword evidence="3 4" id="KW-1015">Disulfide bond</keyword>
<organism evidence="11 12">
    <name type="scientific">Saccoglossus kowalevskii</name>
    <name type="common">Acorn worm</name>
    <dbReference type="NCBI Taxonomy" id="10224"/>
    <lineage>
        <taxon>Eukaryota</taxon>
        <taxon>Metazoa</taxon>
        <taxon>Hemichordata</taxon>
        <taxon>Enteropneusta</taxon>
        <taxon>Harrimaniidae</taxon>
        <taxon>Saccoglossus</taxon>
    </lineage>
</organism>
<dbReference type="GeneID" id="100367084"/>